<dbReference type="Proteomes" id="UP000324222">
    <property type="component" value="Unassembled WGS sequence"/>
</dbReference>
<dbReference type="AlphaFoldDB" id="A0A5B7FTN1"/>
<dbReference type="EMBL" id="VSRR010008436">
    <property type="protein sequence ID" value="MPC48727.1"/>
    <property type="molecule type" value="Genomic_DNA"/>
</dbReference>
<sequence length="160" mass="18286">MKGKRTKDERKYNNLNIKHDTKVCLDTSTTPPPPHKRRIKDGTLRYKTELRCTPTDGGRTRGIDLICLAPREDTGAPGTGDGLLREAGGDRARVTHLRSTRDIPSKRARQLRRSRRRVRRNITKHYFFHSGRGGEGVHTVMARLCHSQGNGLPERRQELR</sequence>
<protein>
    <submittedName>
        <fullName evidence="1">Uncharacterized protein</fullName>
    </submittedName>
</protein>
<evidence type="ECO:0000313" key="1">
    <source>
        <dbReference type="EMBL" id="MPC48727.1"/>
    </source>
</evidence>
<reference evidence="1 2" key="1">
    <citation type="submission" date="2019-05" db="EMBL/GenBank/DDBJ databases">
        <title>Another draft genome of Portunus trituberculatus and its Hox gene families provides insights of decapod evolution.</title>
        <authorList>
            <person name="Jeong J.-H."/>
            <person name="Song I."/>
            <person name="Kim S."/>
            <person name="Choi T."/>
            <person name="Kim D."/>
            <person name="Ryu S."/>
            <person name="Kim W."/>
        </authorList>
    </citation>
    <scope>NUCLEOTIDE SEQUENCE [LARGE SCALE GENOMIC DNA]</scope>
    <source>
        <tissue evidence="1">Muscle</tissue>
    </source>
</reference>
<keyword evidence="2" id="KW-1185">Reference proteome</keyword>
<gene>
    <name evidence="1" type="ORF">E2C01_042509</name>
</gene>
<accession>A0A5B7FTN1</accession>
<organism evidence="1 2">
    <name type="scientific">Portunus trituberculatus</name>
    <name type="common">Swimming crab</name>
    <name type="synonym">Neptunus trituberculatus</name>
    <dbReference type="NCBI Taxonomy" id="210409"/>
    <lineage>
        <taxon>Eukaryota</taxon>
        <taxon>Metazoa</taxon>
        <taxon>Ecdysozoa</taxon>
        <taxon>Arthropoda</taxon>
        <taxon>Crustacea</taxon>
        <taxon>Multicrustacea</taxon>
        <taxon>Malacostraca</taxon>
        <taxon>Eumalacostraca</taxon>
        <taxon>Eucarida</taxon>
        <taxon>Decapoda</taxon>
        <taxon>Pleocyemata</taxon>
        <taxon>Brachyura</taxon>
        <taxon>Eubrachyura</taxon>
        <taxon>Portunoidea</taxon>
        <taxon>Portunidae</taxon>
        <taxon>Portuninae</taxon>
        <taxon>Portunus</taxon>
    </lineage>
</organism>
<evidence type="ECO:0000313" key="2">
    <source>
        <dbReference type="Proteomes" id="UP000324222"/>
    </source>
</evidence>
<proteinExistence type="predicted"/>
<comment type="caution">
    <text evidence="1">The sequence shown here is derived from an EMBL/GenBank/DDBJ whole genome shotgun (WGS) entry which is preliminary data.</text>
</comment>
<name>A0A5B7FTN1_PORTR</name>